<proteinExistence type="predicted"/>
<organism evidence="1 2">
    <name type="scientific">Aspergillus piperis CBS 112811</name>
    <dbReference type="NCBI Taxonomy" id="1448313"/>
    <lineage>
        <taxon>Eukaryota</taxon>
        <taxon>Fungi</taxon>
        <taxon>Dikarya</taxon>
        <taxon>Ascomycota</taxon>
        <taxon>Pezizomycotina</taxon>
        <taxon>Eurotiomycetes</taxon>
        <taxon>Eurotiomycetidae</taxon>
        <taxon>Eurotiales</taxon>
        <taxon>Aspergillaceae</taxon>
        <taxon>Aspergillus</taxon>
        <taxon>Aspergillus subgen. Circumdati</taxon>
    </lineage>
</organism>
<dbReference type="RefSeq" id="XP_025520385.1">
    <property type="nucleotide sequence ID" value="XM_025654040.1"/>
</dbReference>
<protein>
    <submittedName>
        <fullName evidence="1">Uncharacterized protein</fullName>
    </submittedName>
</protein>
<sequence>MVHMAPSISRGGSSPTPTMRIQRRLWIESDSYLILTFCYSLTGVIATPGYPGNCNITSAHRISRLLVTLDRVAPLRDLYI</sequence>
<name>A0A8G1RAT4_9EURO</name>
<gene>
    <name evidence="1" type="ORF">BO85DRAFT_136977</name>
</gene>
<dbReference type="AlphaFoldDB" id="A0A8G1RAT4"/>
<dbReference type="Proteomes" id="UP000249526">
    <property type="component" value="Unassembled WGS sequence"/>
</dbReference>
<dbReference type="GeneID" id="37157442"/>
<evidence type="ECO:0000313" key="2">
    <source>
        <dbReference type="Proteomes" id="UP000249526"/>
    </source>
</evidence>
<keyword evidence="2" id="KW-1185">Reference proteome</keyword>
<dbReference type="EMBL" id="KZ825055">
    <property type="protein sequence ID" value="RAH62463.1"/>
    <property type="molecule type" value="Genomic_DNA"/>
</dbReference>
<accession>A0A8G1RAT4</accession>
<evidence type="ECO:0000313" key="1">
    <source>
        <dbReference type="EMBL" id="RAH62463.1"/>
    </source>
</evidence>
<reference evidence="1 2" key="1">
    <citation type="submission" date="2018-02" db="EMBL/GenBank/DDBJ databases">
        <title>The genomes of Aspergillus section Nigri reveals drivers in fungal speciation.</title>
        <authorList>
            <consortium name="DOE Joint Genome Institute"/>
            <person name="Vesth T.C."/>
            <person name="Nybo J."/>
            <person name="Theobald S."/>
            <person name="Brandl J."/>
            <person name="Frisvad J.C."/>
            <person name="Nielsen K.F."/>
            <person name="Lyhne E.K."/>
            <person name="Kogle M.E."/>
            <person name="Kuo A."/>
            <person name="Riley R."/>
            <person name="Clum A."/>
            <person name="Nolan M."/>
            <person name="Lipzen A."/>
            <person name="Salamov A."/>
            <person name="Henrissat B."/>
            <person name="Wiebenga A."/>
            <person name="De vries R.P."/>
            <person name="Grigoriev I.V."/>
            <person name="Mortensen U.H."/>
            <person name="Andersen M.R."/>
            <person name="Baker S.E."/>
        </authorList>
    </citation>
    <scope>NUCLEOTIDE SEQUENCE [LARGE SCALE GENOMIC DNA]</scope>
    <source>
        <strain evidence="1 2">CBS 112811</strain>
    </source>
</reference>